<gene>
    <name evidence="1" type="ORF">CARN5_3201</name>
</gene>
<proteinExistence type="predicted"/>
<reference evidence="1" key="1">
    <citation type="submission" date="2009-10" db="EMBL/GenBank/DDBJ databases">
        <title>Diversity of trophic interactions inside an arsenic-rich microbial ecosystem.</title>
        <authorList>
            <person name="Bertin P.N."/>
            <person name="Heinrich-Salmeron A."/>
            <person name="Pelletier E."/>
            <person name="Goulhen-Chollet F."/>
            <person name="Arsene-Ploetze F."/>
            <person name="Gallien S."/>
            <person name="Calteau A."/>
            <person name="Vallenet D."/>
            <person name="Casiot C."/>
            <person name="Chane-Woon-Ming B."/>
            <person name="Giloteaux L."/>
            <person name="Barakat M."/>
            <person name="Bonnefoy V."/>
            <person name="Bruneel O."/>
            <person name="Chandler M."/>
            <person name="Cleiss J."/>
            <person name="Duran R."/>
            <person name="Elbaz-Poulichet F."/>
            <person name="Fonknechten N."/>
            <person name="Lauga B."/>
            <person name="Mornico D."/>
            <person name="Ortet P."/>
            <person name="Schaeffer C."/>
            <person name="Siguier P."/>
            <person name="Alexander Thil Smith A."/>
            <person name="Van Dorsselaer A."/>
            <person name="Weissenbach J."/>
            <person name="Medigue C."/>
            <person name="Le Paslier D."/>
        </authorList>
    </citation>
    <scope>NUCLEOTIDE SEQUENCE</scope>
</reference>
<organism evidence="1">
    <name type="scientific">mine drainage metagenome</name>
    <dbReference type="NCBI Taxonomy" id="410659"/>
    <lineage>
        <taxon>unclassified sequences</taxon>
        <taxon>metagenomes</taxon>
        <taxon>ecological metagenomes</taxon>
    </lineage>
</organism>
<protein>
    <submittedName>
        <fullName evidence="1">Uncharacterized protein</fullName>
    </submittedName>
</protein>
<evidence type="ECO:0000313" key="1">
    <source>
        <dbReference type="EMBL" id="CBI06568.1"/>
    </source>
</evidence>
<name>E6QH54_9ZZZZ</name>
<accession>E6QH54</accession>
<dbReference type="AlphaFoldDB" id="E6QH54"/>
<dbReference type="EMBL" id="CABP01000189">
    <property type="protein sequence ID" value="CBI06568.1"/>
    <property type="molecule type" value="Genomic_DNA"/>
</dbReference>
<sequence>MRIVSSVQRKKLFVFIPPVGRQYVVHFTPIYEDLYVTELRDWPSRYLYRRKGFFKAIFQK</sequence>
<comment type="caution">
    <text evidence="1">The sequence shown here is derived from an EMBL/GenBank/DDBJ whole genome shotgun (WGS) entry which is preliminary data.</text>
</comment>